<dbReference type="InterPro" id="IPR029044">
    <property type="entry name" value="Nucleotide-diphossugar_trans"/>
</dbReference>
<gene>
    <name evidence="2" type="ORF">CAL15_22985</name>
</gene>
<dbReference type="SUPFAM" id="SSF53448">
    <property type="entry name" value="Nucleotide-diphospho-sugar transferases"/>
    <property type="match status" value="1"/>
</dbReference>
<sequence length="254" mass="28239">MRRNSDPVVSVVMPAHNARPYIGAAIDSVQAQTFGEWELIVIDDASTDGTADLVHTYAARDARIRLARNATNVGVAATRNKALEMARGRYVAFLDSDDLWMPDKLRAQVAFLDGTQGWVSYGDYRRIDENGATIGHVRAPARIDYPAMLRSNFIGNLTGIYRRDSLSDLRFTAIGHEDYVFWLDAVRRAGSAAATPADGPLAAYRVAAGSVSGNKLRALRWQWAIYRQHLGLPLPRSVWLFANYVFNAVAKRRQ</sequence>
<dbReference type="InterPro" id="IPR001173">
    <property type="entry name" value="Glyco_trans_2-like"/>
</dbReference>
<proteinExistence type="predicted"/>
<protein>
    <recommendedName>
        <fullName evidence="1">Glycosyltransferase 2-like domain-containing protein</fullName>
    </recommendedName>
</protein>
<dbReference type="STRING" id="463040.CAL15_22985"/>
<keyword evidence="3" id="KW-1185">Reference proteome</keyword>
<organism evidence="2 3">
    <name type="scientific">Bordetella genomosp. 13</name>
    <dbReference type="NCBI Taxonomy" id="463040"/>
    <lineage>
        <taxon>Bacteria</taxon>
        <taxon>Pseudomonadati</taxon>
        <taxon>Pseudomonadota</taxon>
        <taxon>Betaproteobacteria</taxon>
        <taxon>Burkholderiales</taxon>
        <taxon>Alcaligenaceae</taxon>
        <taxon>Bordetella</taxon>
    </lineage>
</organism>
<dbReference type="KEGG" id="bgm:CAL15_22985"/>
<dbReference type="CDD" id="cd00761">
    <property type="entry name" value="Glyco_tranf_GTA_type"/>
    <property type="match status" value="1"/>
</dbReference>
<dbReference type="RefSeq" id="WP_086080631.1">
    <property type="nucleotide sequence ID" value="NZ_CP021111.1"/>
</dbReference>
<evidence type="ECO:0000313" key="3">
    <source>
        <dbReference type="Proteomes" id="UP000194161"/>
    </source>
</evidence>
<dbReference type="GO" id="GO:0016758">
    <property type="term" value="F:hexosyltransferase activity"/>
    <property type="evidence" value="ECO:0007669"/>
    <property type="project" value="UniProtKB-ARBA"/>
</dbReference>
<dbReference type="OrthoDB" id="9816564at2"/>
<dbReference type="Gene3D" id="3.90.550.10">
    <property type="entry name" value="Spore Coat Polysaccharide Biosynthesis Protein SpsA, Chain A"/>
    <property type="match status" value="1"/>
</dbReference>
<dbReference type="EMBL" id="CP021111">
    <property type="protein sequence ID" value="ARP96983.1"/>
    <property type="molecule type" value="Genomic_DNA"/>
</dbReference>
<reference evidence="2 3" key="1">
    <citation type="submission" date="2017-05" db="EMBL/GenBank/DDBJ databases">
        <title>Complete and WGS of Bordetella genogroups.</title>
        <authorList>
            <person name="Spilker T."/>
            <person name="LiPuma J."/>
        </authorList>
    </citation>
    <scope>NUCLEOTIDE SEQUENCE [LARGE SCALE GENOMIC DNA]</scope>
    <source>
        <strain evidence="2 3">AU7206</strain>
    </source>
</reference>
<dbReference type="PANTHER" id="PTHR22916:SF3">
    <property type="entry name" value="UDP-GLCNAC:BETAGAL BETA-1,3-N-ACETYLGLUCOSAMINYLTRANSFERASE-LIKE PROTEIN 1"/>
    <property type="match status" value="1"/>
</dbReference>
<evidence type="ECO:0000313" key="2">
    <source>
        <dbReference type="EMBL" id="ARP96983.1"/>
    </source>
</evidence>
<dbReference type="Proteomes" id="UP000194161">
    <property type="component" value="Chromosome"/>
</dbReference>
<dbReference type="AlphaFoldDB" id="A0A1W6ZHT8"/>
<evidence type="ECO:0000259" key="1">
    <source>
        <dbReference type="Pfam" id="PF00535"/>
    </source>
</evidence>
<dbReference type="PANTHER" id="PTHR22916">
    <property type="entry name" value="GLYCOSYLTRANSFERASE"/>
    <property type="match status" value="1"/>
</dbReference>
<dbReference type="Pfam" id="PF00535">
    <property type="entry name" value="Glycos_transf_2"/>
    <property type="match status" value="1"/>
</dbReference>
<feature type="domain" description="Glycosyltransferase 2-like" evidence="1">
    <location>
        <begin position="10"/>
        <end position="140"/>
    </location>
</feature>
<name>A0A1W6ZHT8_9BORD</name>
<accession>A0A1W6ZHT8</accession>